<dbReference type="OrthoDB" id="121656at2"/>
<keyword evidence="7" id="KW-0346">Stress response</keyword>
<evidence type="ECO:0000256" key="6">
    <source>
        <dbReference type="ARBA" id="ARBA00022884"/>
    </source>
</evidence>
<evidence type="ECO:0000313" key="8">
    <source>
        <dbReference type="EMBL" id="CUS38513.1"/>
    </source>
</evidence>
<dbReference type="GO" id="GO:0016787">
    <property type="term" value="F:hydrolase activity"/>
    <property type="evidence" value="ECO:0007669"/>
    <property type="project" value="UniProtKB-KW"/>
</dbReference>
<dbReference type="STRING" id="1742972.COMA1_50144"/>
<keyword evidence="4" id="KW-0255">Endonuclease</keyword>
<evidence type="ECO:0000256" key="2">
    <source>
        <dbReference type="ARBA" id="ARBA00022649"/>
    </source>
</evidence>
<dbReference type="Pfam" id="PF07927">
    <property type="entry name" value="HicA_toxin"/>
    <property type="match status" value="1"/>
</dbReference>
<name>A0A0S4LLQ4_9BACT</name>
<dbReference type="Gene3D" id="3.30.920.30">
    <property type="entry name" value="Hypothetical protein"/>
    <property type="match status" value="1"/>
</dbReference>
<protein>
    <recommendedName>
        <fullName evidence="10">YcfA family protein</fullName>
    </recommendedName>
</protein>
<evidence type="ECO:0000256" key="1">
    <source>
        <dbReference type="ARBA" id="ARBA00006620"/>
    </source>
</evidence>
<evidence type="ECO:0000256" key="5">
    <source>
        <dbReference type="ARBA" id="ARBA00022801"/>
    </source>
</evidence>
<dbReference type="RefSeq" id="WP_090750820.1">
    <property type="nucleotide sequence ID" value="NZ_CZQA01000011.1"/>
</dbReference>
<dbReference type="InterPro" id="IPR012933">
    <property type="entry name" value="HicA_mRNA_interferase"/>
</dbReference>
<evidence type="ECO:0000256" key="3">
    <source>
        <dbReference type="ARBA" id="ARBA00022722"/>
    </source>
</evidence>
<keyword evidence="6" id="KW-0694">RNA-binding</keyword>
<dbReference type="InterPro" id="IPR038570">
    <property type="entry name" value="HicA_sf"/>
</dbReference>
<organism evidence="8 9">
    <name type="scientific">Candidatus Nitrospira nitrosa</name>
    <dbReference type="NCBI Taxonomy" id="1742972"/>
    <lineage>
        <taxon>Bacteria</taxon>
        <taxon>Pseudomonadati</taxon>
        <taxon>Nitrospirota</taxon>
        <taxon>Nitrospiria</taxon>
        <taxon>Nitrospirales</taxon>
        <taxon>Nitrospiraceae</taxon>
        <taxon>Nitrospira</taxon>
    </lineage>
</organism>
<evidence type="ECO:0000256" key="4">
    <source>
        <dbReference type="ARBA" id="ARBA00022759"/>
    </source>
</evidence>
<comment type="similarity">
    <text evidence="1">Belongs to the HicA mRNA interferase family.</text>
</comment>
<keyword evidence="5" id="KW-0378">Hydrolase</keyword>
<dbReference type="GO" id="GO:0004519">
    <property type="term" value="F:endonuclease activity"/>
    <property type="evidence" value="ECO:0007669"/>
    <property type="project" value="UniProtKB-KW"/>
</dbReference>
<evidence type="ECO:0008006" key="10">
    <source>
        <dbReference type="Google" id="ProtNLM"/>
    </source>
</evidence>
<evidence type="ECO:0000256" key="7">
    <source>
        <dbReference type="ARBA" id="ARBA00023016"/>
    </source>
</evidence>
<keyword evidence="9" id="KW-1185">Reference proteome</keyword>
<reference evidence="8 9" key="1">
    <citation type="submission" date="2015-10" db="EMBL/GenBank/DDBJ databases">
        <authorList>
            <person name="Gilbert D.G."/>
        </authorList>
    </citation>
    <scope>NUCLEOTIDE SEQUENCE [LARGE SCALE GENOMIC DNA]</scope>
    <source>
        <strain evidence="8">COMA1</strain>
    </source>
</reference>
<proteinExistence type="inferred from homology"/>
<dbReference type="Proteomes" id="UP000199032">
    <property type="component" value="Unassembled WGS sequence"/>
</dbReference>
<dbReference type="SUPFAM" id="SSF54786">
    <property type="entry name" value="YcfA/nrd intein domain"/>
    <property type="match status" value="1"/>
</dbReference>
<dbReference type="AlphaFoldDB" id="A0A0S4LLQ4"/>
<dbReference type="GO" id="GO:0003729">
    <property type="term" value="F:mRNA binding"/>
    <property type="evidence" value="ECO:0007669"/>
    <property type="project" value="InterPro"/>
</dbReference>
<evidence type="ECO:0000313" key="9">
    <source>
        <dbReference type="Proteomes" id="UP000199032"/>
    </source>
</evidence>
<accession>A0A0S4LLQ4</accession>
<dbReference type="EMBL" id="CZQA01000011">
    <property type="protein sequence ID" value="CUS38513.1"/>
    <property type="molecule type" value="Genomic_DNA"/>
</dbReference>
<gene>
    <name evidence="8" type="ORF">COMA1_50144</name>
</gene>
<keyword evidence="3" id="KW-0540">Nuclease</keyword>
<keyword evidence="2" id="KW-1277">Toxin-antitoxin system</keyword>
<sequence length="83" mass="9159">MRLPRDLSGNDLAQALRQLGYSITRQAGSHLRLTTLQHGEHHITIPQHSPLRIGTLSAILTDVATHFDISRDQLVAQLFGPGK</sequence>